<evidence type="ECO:0000313" key="3">
    <source>
        <dbReference type="WBParaSite" id="jg9246"/>
    </source>
</evidence>
<reference evidence="3" key="1">
    <citation type="submission" date="2022-11" db="UniProtKB">
        <authorList>
            <consortium name="WormBaseParasite"/>
        </authorList>
    </citation>
    <scope>IDENTIFICATION</scope>
</reference>
<keyword evidence="2" id="KW-1185">Reference proteome</keyword>
<dbReference type="Proteomes" id="UP000887574">
    <property type="component" value="Unplaced"/>
</dbReference>
<proteinExistence type="predicted"/>
<dbReference type="AlphaFoldDB" id="A0A915EUW2"/>
<accession>A0A915EUW2</accession>
<dbReference type="WBParaSite" id="jg9246">
    <property type="protein sequence ID" value="jg9246"/>
    <property type="gene ID" value="jg9246"/>
</dbReference>
<organism evidence="2 3">
    <name type="scientific">Ditylenchus dipsaci</name>
    <dbReference type="NCBI Taxonomy" id="166011"/>
    <lineage>
        <taxon>Eukaryota</taxon>
        <taxon>Metazoa</taxon>
        <taxon>Ecdysozoa</taxon>
        <taxon>Nematoda</taxon>
        <taxon>Chromadorea</taxon>
        <taxon>Rhabditida</taxon>
        <taxon>Tylenchina</taxon>
        <taxon>Tylenchomorpha</taxon>
        <taxon>Sphaerularioidea</taxon>
        <taxon>Anguinidae</taxon>
        <taxon>Anguininae</taxon>
        <taxon>Ditylenchus</taxon>
    </lineage>
</organism>
<evidence type="ECO:0000313" key="2">
    <source>
        <dbReference type="Proteomes" id="UP000887574"/>
    </source>
</evidence>
<protein>
    <submittedName>
        <fullName evidence="3">Uncharacterized protein</fullName>
    </submittedName>
</protein>
<feature type="region of interest" description="Disordered" evidence="1">
    <location>
        <begin position="87"/>
        <end position="112"/>
    </location>
</feature>
<evidence type="ECO:0000256" key="1">
    <source>
        <dbReference type="SAM" id="MobiDB-lite"/>
    </source>
</evidence>
<name>A0A915EUW2_9BILA</name>
<sequence>MFLNFRREVVVRARTEAVSNLRSSSKTVVSGVRIGLTDEEIVAVPSMQAVQKQVQRSRQPVSATSVDKVVDQVTWLDFFKQTEQGSPFMIHSSNDNERRPPLTSLGDLQASP</sequence>